<dbReference type="AlphaFoldDB" id="A0AAE0FCJ4"/>
<proteinExistence type="predicted"/>
<gene>
    <name evidence="2" type="ORF">CYMTET_33743</name>
</gene>
<dbReference type="InterPro" id="IPR002885">
    <property type="entry name" value="PPR_rpt"/>
</dbReference>
<evidence type="ECO:0000313" key="2">
    <source>
        <dbReference type="EMBL" id="KAK3257160.1"/>
    </source>
</evidence>
<dbReference type="Proteomes" id="UP001190700">
    <property type="component" value="Unassembled WGS sequence"/>
</dbReference>
<dbReference type="Gene3D" id="1.25.40.10">
    <property type="entry name" value="Tetratricopeptide repeat domain"/>
    <property type="match status" value="1"/>
</dbReference>
<name>A0AAE0FCJ4_9CHLO</name>
<reference evidence="2 3" key="1">
    <citation type="journal article" date="2015" name="Genome Biol. Evol.">
        <title>Comparative Genomics of a Bacterivorous Green Alga Reveals Evolutionary Causalities and Consequences of Phago-Mixotrophic Mode of Nutrition.</title>
        <authorList>
            <person name="Burns J.A."/>
            <person name="Paasch A."/>
            <person name="Narechania A."/>
            <person name="Kim E."/>
        </authorList>
    </citation>
    <scope>NUCLEOTIDE SEQUENCE [LARGE SCALE GENOMIC DNA]</scope>
    <source>
        <strain evidence="2 3">PLY_AMNH</strain>
    </source>
</reference>
<dbReference type="PANTHER" id="PTHR47936:SF1">
    <property type="entry name" value="PENTATRICOPEPTIDE REPEAT-CONTAINING PROTEIN GUN1, CHLOROPLASTIC"/>
    <property type="match status" value="1"/>
</dbReference>
<dbReference type="Pfam" id="PF01535">
    <property type="entry name" value="PPR"/>
    <property type="match status" value="1"/>
</dbReference>
<organism evidence="2 3">
    <name type="scientific">Cymbomonas tetramitiformis</name>
    <dbReference type="NCBI Taxonomy" id="36881"/>
    <lineage>
        <taxon>Eukaryota</taxon>
        <taxon>Viridiplantae</taxon>
        <taxon>Chlorophyta</taxon>
        <taxon>Pyramimonadophyceae</taxon>
        <taxon>Pyramimonadales</taxon>
        <taxon>Pyramimonadaceae</taxon>
        <taxon>Cymbomonas</taxon>
    </lineage>
</organism>
<comment type="caution">
    <text evidence="2">The sequence shown here is derived from an EMBL/GenBank/DDBJ whole genome shotgun (WGS) entry which is preliminary data.</text>
</comment>
<dbReference type="EMBL" id="LGRX02020913">
    <property type="protein sequence ID" value="KAK3257160.1"/>
    <property type="molecule type" value="Genomic_DNA"/>
</dbReference>
<keyword evidence="3" id="KW-1185">Reference proteome</keyword>
<feature type="non-terminal residue" evidence="2">
    <location>
        <position position="1"/>
    </location>
</feature>
<evidence type="ECO:0000313" key="3">
    <source>
        <dbReference type="Proteomes" id="UP001190700"/>
    </source>
</evidence>
<dbReference type="PANTHER" id="PTHR47936">
    <property type="entry name" value="PPR_LONG DOMAIN-CONTAINING PROTEIN"/>
    <property type="match status" value="1"/>
</dbReference>
<dbReference type="InterPro" id="IPR011990">
    <property type="entry name" value="TPR-like_helical_dom_sf"/>
</dbReference>
<dbReference type="Pfam" id="PF13812">
    <property type="entry name" value="PPR_3"/>
    <property type="match status" value="1"/>
</dbReference>
<accession>A0AAE0FCJ4</accession>
<evidence type="ECO:0000256" key="1">
    <source>
        <dbReference type="ARBA" id="ARBA00022737"/>
    </source>
</evidence>
<protein>
    <recommendedName>
        <fullName evidence="4">Pentatricopeptide repeat-containing protein</fullName>
    </recommendedName>
</protein>
<sequence>EKAIEVYQDMKDSGIRPSCVTFDCILRVCEQCGKSNFVAQVHKDMQMANVELDDVAYSTAIRAYESVGEWEWATDVYNEMMGQVAAASDARGYDDASSDQYDYLY</sequence>
<keyword evidence="1" id="KW-0677">Repeat</keyword>
<dbReference type="NCBIfam" id="TIGR00756">
    <property type="entry name" value="PPR"/>
    <property type="match status" value="2"/>
</dbReference>
<evidence type="ECO:0008006" key="4">
    <source>
        <dbReference type="Google" id="ProtNLM"/>
    </source>
</evidence>